<organism evidence="2 3">
    <name type="scientific">Acidiphilium acidophilum</name>
    <name type="common">Thiobacillus acidophilus</name>
    <dbReference type="NCBI Taxonomy" id="76588"/>
    <lineage>
        <taxon>Bacteria</taxon>
        <taxon>Pseudomonadati</taxon>
        <taxon>Pseudomonadota</taxon>
        <taxon>Alphaproteobacteria</taxon>
        <taxon>Acetobacterales</taxon>
        <taxon>Acidocellaceae</taxon>
        <taxon>Acidiphilium</taxon>
    </lineage>
</organism>
<comment type="caution">
    <text evidence="2">The sequence shown here is derived from an EMBL/GenBank/DDBJ whole genome shotgun (WGS) entry which is preliminary data.</text>
</comment>
<keyword evidence="3" id="KW-1185">Reference proteome</keyword>
<reference evidence="2 3" key="1">
    <citation type="submission" date="2023-11" db="EMBL/GenBank/DDBJ databases">
        <title>MicrobeMod: A computational toolkit for identifying prokaryotic methylation and restriction-modification with nanopore sequencing.</title>
        <authorList>
            <person name="Crits-Christoph A."/>
            <person name="Kang S.C."/>
            <person name="Lee H."/>
            <person name="Ostrov N."/>
        </authorList>
    </citation>
    <scope>NUCLEOTIDE SEQUENCE [LARGE SCALE GENOMIC DNA]</scope>
    <source>
        <strain evidence="2 3">DSMZ 700</strain>
    </source>
</reference>
<dbReference type="Proteomes" id="UP001279553">
    <property type="component" value="Unassembled WGS sequence"/>
</dbReference>
<dbReference type="Gene3D" id="3.40.50.300">
    <property type="entry name" value="P-loop containing nucleotide triphosphate hydrolases"/>
    <property type="match status" value="1"/>
</dbReference>
<feature type="region of interest" description="Disordered" evidence="1">
    <location>
        <begin position="188"/>
        <end position="208"/>
    </location>
</feature>
<feature type="compositionally biased region" description="Gly residues" evidence="1">
    <location>
        <begin position="194"/>
        <end position="208"/>
    </location>
</feature>
<evidence type="ECO:0000313" key="2">
    <source>
        <dbReference type="EMBL" id="MDX5930110.1"/>
    </source>
</evidence>
<dbReference type="EMBL" id="JAWXYB010000018">
    <property type="protein sequence ID" value="MDX5930110.1"/>
    <property type="molecule type" value="Genomic_DNA"/>
</dbReference>
<protein>
    <recommendedName>
        <fullName evidence="4">Protein ImuA</fullName>
    </recommendedName>
</protein>
<gene>
    <name evidence="2" type="ORF">SIL87_04935</name>
</gene>
<name>A0AAW9DPH2_ACIAO</name>
<proteinExistence type="predicted"/>
<evidence type="ECO:0008006" key="4">
    <source>
        <dbReference type="Google" id="ProtNLM"/>
    </source>
</evidence>
<dbReference type="AlphaFoldDB" id="A0AAW9DPH2"/>
<evidence type="ECO:0000256" key="1">
    <source>
        <dbReference type="SAM" id="MobiDB-lite"/>
    </source>
</evidence>
<dbReference type="RefSeq" id="WP_319613075.1">
    <property type="nucleotide sequence ID" value="NZ_JAWXYB010000018.1"/>
</dbReference>
<evidence type="ECO:0000313" key="3">
    <source>
        <dbReference type="Proteomes" id="UP001279553"/>
    </source>
</evidence>
<dbReference type="SUPFAM" id="SSF52540">
    <property type="entry name" value="P-loop containing nucleoside triphosphate hydrolases"/>
    <property type="match status" value="1"/>
</dbReference>
<dbReference type="InterPro" id="IPR027417">
    <property type="entry name" value="P-loop_NTPase"/>
</dbReference>
<sequence>MGGWLGGLLAGAVHEVGGGEAVTGFAVRLMALAGEAPIVWIGDRLDLYPPGLMQSAIDPARLILAEAKDEIDRLAALEIALRGGMHGVVVARAVSRLAARKLALAARCGGGLGLVLRAGAASDSAAFAARWRIEAARSGPGRQGGTRWRAELIYARGRNPGVFLIEAGGHESSSALVLVSEFQRSGDGRRQFGDGPGGRVAGGGAVAA</sequence>
<accession>A0AAW9DPH2</accession>